<dbReference type="SUPFAM" id="SSF109910">
    <property type="entry name" value="YgfY-like"/>
    <property type="match status" value="1"/>
</dbReference>
<evidence type="ECO:0000313" key="4">
    <source>
        <dbReference type="EMBL" id="SMX32883.1"/>
    </source>
</evidence>
<dbReference type="InterPro" id="IPR036714">
    <property type="entry name" value="SDH_sf"/>
</dbReference>
<dbReference type="RefSeq" id="WP_093966097.1">
    <property type="nucleotide sequence ID" value="NZ_FXYE01000001.1"/>
</dbReference>
<dbReference type="AlphaFoldDB" id="A0A238JQZ5"/>
<name>A0A238JQZ5_9RHOB</name>
<dbReference type="Proteomes" id="UP000202922">
    <property type="component" value="Unassembled WGS sequence"/>
</dbReference>
<evidence type="ECO:0000313" key="5">
    <source>
        <dbReference type="Proteomes" id="UP000202922"/>
    </source>
</evidence>
<dbReference type="EMBL" id="FXYE01000001">
    <property type="protein sequence ID" value="SMX32883.1"/>
    <property type="molecule type" value="Genomic_DNA"/>
</dbReference>
<protein>
    <recommendedName>
        <fullName evidence="2">FAD assembly factor SdhE</fullName>
    </recommendedName>
</protein>
<reference evidence="5" key="1">
    <citation type="submission" date="2017-05" db="EMBL/GenBank/DDBJ databases">
        <authorList>
            <person name="Rodrigo-Torres L."/>
            <person name="Arahal R. D."/>
            <person name="Lucena T."/>
        </authorList>
    </citation>
    <scope>NUCLEOTIDE SEQUENCE [LARGE SCALE GENOMIC DNA]</scope>
    <source>
        <strain evidence="5">CECT 8621</strain>
    </source>
</reference>
<comment type="similarity">
    <text evidence="1">Belongs to the SdhE FAD assembly factor family.</text>
</comment>
<dbReference type="InterPro" id="IPR005631">
    <property type="entry name" value="SDH"/>
</dbReference>
<organism evidence="4 5">
    <name type="scientific">Actibacterium lipolyticum</name>
    <dbReference type="NCBI Taxonomy" id="1524263"/>
    <lineage>
        <taxon>Bacteria</taxon>
        <taxon>Pseudomonadati</taxon>
        <taxon>Pseudomonadota</taxon>
        <taxon>Alphaproteobacteria</taxon>
        <taxon>Rhodobacterales</taxon>
        <taxon>Roseobacteraceae</taxon>
        <taxon>Actibacterium</taxon>
    </lineage>
</organism>
<dbReference type="Pfam" id="PF03937">
    <property type="entry name" value="Sdh5"/>
    <property type="match status" value="1"/>
</dbReference>
<dbReference type="GO" id="GO:0006099">
    <property type="term" value="P:tricarboxylic acid cycle"/>
    <property type="evidence" value="ECO:0007669"/>
    <property type="project" value="TreeGrafter"/>
</dbReference>
<keyword evidence="5" id="KW-1185">Reference proteome</keyword>
<keyword evidence="3" id="KW-0143">Chaperone</keyword>
<evidence type="ECO:0000256" key="2">
    <source>
        <dbReference type="ARBA" id="ARBA00019418"/>
    </source>
</evidence>
<evidence type="ECO:0000256" key="1">
    <source>
        <dbReference type="ARBA" id="ARBA00008571"/>
    </source>
</evidence>
<gene>
    <name evidence="4" type="ORF">COL8621_00912</name>
</gene>
<sequence length="86" mass="9833">MAETPENRLKRMKMRAWHRGMKEMDIILGNFADASLNVMSGEELDDLDALMEENDQDLYQWVTGQVPTPAQFVTLVERIAQHAGAR</sequence>
<dbReference type="PANTHER" id="PTHR12469">
    <property type="entry name" value="PROTEIN EMI5 HOMOLOG, MITOCHONDRIAL"/>
    <property type="match status" value="1"/>
</dbReference>
<dbReference type="Gene3D" id="1.10.150.250">
    <property type="entry name" value="Flavinator of succinate dehydrogenase"/>
    <property type="match status" value="1"/>
</dbReference>
<proteinExistence type="inferred from homology"/>
<evidence type="ECO:0000256" key="3">
    <source>
        <dbReference type="ARBA" id="ARBA00023186"/>
    </source>
</evidence>
<dbReference type="PANTHER" id="PTHR12469:SF2">
    <property type="entry name" value="SUCCINATE DEHYDROGENASE ASSEMBLY FACTOR 2, MITOCHONDRIAL"/>
    <property type="match status" value="1"/>
</dbReference>
<dbReference type="OrthoDB" id="9807264at2"/>
<accession>A0A238JQZ5</accession>